<accession>A0A7Z7FMF1</accession>
<gene>
    <name evidence="1" type="ORF">SAMN05428983_0852</name>
</gene>
<proteinExistence type="predicted"/>
<organism evidence="1 2">
    <name type="scientific">Agrobacterium fabrum</name>
    <dbReference type="NCBI Taxonomy" id="1176649"/>
    <lineage>
        <taxon>Bacteria</taxon>
        <taxon>Pseudomonadati</taxon>
        <taxon>Pseudomonadota</taxon>
        <taxon>Alphaproteobacteria</taxon>
        <taxon>Hyphomicrobiales</taxon>
        <taxon>Rhizobiaceae</taxon>
        <taxon>Rhizobium/Agrobacterium group</taxon>
        <taxon>Agrobacterium</taxon>
        <taxon>Agrobacterium tumefaciens complex</taxon>
    </lineage>
</organism>
<sequence>MQALSNENLIATAKFYMSHMAPMQFAPGEPVYDATMWHIILPELMARVTDR</sequence>
<evidence type="ECO:0000313" key="1">
    <source>
        <dbReference type="EMBL" id="SDJ25689.1"/>
    </source>
</evidence>
<dbReference type="Proteomes" id="UP000198917">
    <property type="component" value="Unassembled WGS sequence"/>
</dbReference>
<name>A0A7Z7FMF1_9HYPH</name>
<reference evidence="1 2" key="1">
    <citation type="submission" date="2016-10" db="EMBL/GenBank/DDBJ databases">
        <authorList>
            <person name="Varghese N."/>
            <person name="Submissions S."/>
        </authorList>
    </citation>
    <scope>NUCLEOTIDE SEQUENCE [LARGE SCALE GENOMIC DNA]</scope>
    <source>
        <strain evidence="1 2">PDC82</strain>
    </source>
</reference>
<protein>
    <submittedName>
        <fullName evidence="1">Uncharacterized protein</fullName>
    </submittedName>
</protein>
<dbReference type="EMBL" id="FNEW01000001">
    <property type="protein sequence ID" value="SDJ25689.1"/>
    <property type="molecule type" value="Genomic_DNA"/>
</dbReference>
<dbReference type="AlphaFoldDB" id="A0A7Z7FMF1"/>
<evidence type="ECO:0000313" key="2">
    <source>
        <dbReference type="Proteomes" id="UP000198917"/>
    </source>
</evidence>
<comment type="caution">
    <text evidence="1">The sequence shown here is derived from an EMBL/GenBank/DDBJ whole genome shotgun (WGS) entry which is preliminary data.</text>
</comment>